<evidence type="ECO:0000256" key="6">
    <source>
        <dbReference type="ARBA" id="ARBA00022989"/>
    </source>
</evidence>
<organism evidence="12 13">
    <name type="scientific">Dictyobacter halimunensis</name>
    <dbReference type="NCBI Taxonomy" id="3026934"/>
    <lineage>
        <taxon>Bacteria</taxon>
        <taxon>Bacillati</taxon>
        <taxon>Chloroflexota</taxon>
        <taxon>Ktedonobacteria</taxon>
        <taxon>Ktedonobacterales</taxon>
        <taxon>Dictyobacteraceae</taxon>
        <taxon>Dictyobacter</taxon>
    </lineage>
</organism>
<comment type="subcellular location">
    <subcellularLocation>
        <location evidence="9">Cell membrane</location>
        <topology evidence="9">Multi-pass membrane protein</topology>
    </subcellularLocation>
    <subcellularLocation>
        <location evidence="1">Membrane</location>
        <topology evidence="1">Multi-pass membrane protein</topology>
    </subcellularLocation>
</comment>
<dbReference type="InterPro" id="IPR036739">
    <property type="entry name" value="SLC41_membr_dom_sf"/>
</dbReference>
<keyword evidence="5 9" id="KW-0460">Magnesium</keyword>
<dbReference type="PANTHER" id="PTHR43773">
    <property type="entry name" value="MAGNESIUM TRANSPORTER MGTE"/>
    <property type="match status" value="1"/>
</dbReference>
<dbReference type="PROSITE" id="PS51371">
    <property type="entry name" value="CBS"/>
    <property type="match status" value="2"/>
</dbReference>
<name>A0ABQ6FXC8_9CHLR</name>
<dbReference type="SMART" id="SM00924">
    <property type="entry name" value="MgtE_N"/>
    <property type="match status" value="1"/>
</dbReference>
<dbReference type="Gene3D" id="2.30.30.240">
    <property type="entry name" value="PRC-barrel domain"/>
    <property type="match status" value="1"/>
</dbReference>
<dbReference type="Gene3D" id="1.10.357.20">
    <property type="entry name" value="SLC41 divalent cation transporters, integral membrane domain"/>
    <property type="match status" value="1"/>
</dbReference>
<dbReference type="NCBIfam" id="TIGR00400">
    <property type="entry name" value="mgtE"/>
    <property type="match status" value="1"/>
</dbReference>
<evidence type="ECO:0000256" key="1">
    <source>
        <dbReference type="ARBA" id="ARBA00004141"/>
    </source>
</evidence>
<evidence type="ECO:0000256" key="5">
    <source>
        <dbReference type="ARBA" id="ARBA00022842"/>
    </source>
</evidence>
<gene>
    <name evidence="12" type="ORF">KDH_50820</name>
</gene>
<keyword evidence="3 9" id="KW-0813">Transport</keyword>
<accession>A0ABQ6FXC8</accession>
<keyword evidence="9" id="KW-1003">Cell membrane</keyword>
<feature type="domain" description="CBS" evidence="11">
    <location>
        <begin position="313"/>
        <end position="376"/>
    </location>
</feature>
<dbReference type="Pfam" id="PF01769">
    <property type="entry name" value="MgtE"/>
    <property type="match status" value="1"/>
</dbReference>
<dbReference type="InterPro" id="IPR038076">
    <property type="entry name" value="MgtE_N_sf"/>
</dbReference>
<dbReference type="RefSeq" id="WP_338254402.1">
    <property type="nucleotide sequence ID" value="NZ_BSRI01000002.1"/>
</dbReference>
<evidence type="ECO:0000256" key="7">
    <source>
        <dbReference type="ARBA" id="ARBA00023136"/>
    </source>
</evidence>
<dbReference type="Pfam" id="PF00571">
    <property type="entry name" value="CBS"/>
    <property type="match status" value="2"/>
</dbReference>
<sequence length="647" mass="70619">MIFLSALLHKSIYDADHRRIGSLRDICVTLNETFPVVTALVVHPASGSERLIIPWSQVQSIETTPVQLTVLEPQIQSYEPDSAEILLKRDILDKQIVDTQGFRVVKVNDLKLAQIKKTARLVGVDIGLSGLLRRLGWQPAIDMLGRVTPLQMAERTVTWNYVEPIQFVSSSTSQLAAVGAGAASVGAVGVVPKVQLNVSHNKLSELHPADIADILEQLDLEEAGAMLERLDDETAADTLNEVEYPLQSELLTELGPDRASDLLERLAPDDAADILADMPAGEAERLLNLMPINESQPIRDLLRYGGETAGGIMTTEVLAQPVDATVEEVLVYLRQHSEHLDMVYYLYIVDEEQHLIGVASLRQIVTAEPNTRMGALMDQDIIKVQIDTDQEEVARVIAKYDLLGVPVVDADNRLKGMVTVDDVIDVIHEEQAEDVSEITGTDVEEHESDEGSRRRSTISRSSWLALNVVIGFFIAMIISSAFQPVLGNASALSLLDGAPMPNLNLHLALSGVLCLIPMLLLTTVAAGSQALGIAGWEMRTKRGRDFFRTLWRETLHGTMGGILTTILVFVLSWLLYRSLLLSVAVSLSFGFTLLIAALCGLALPNILQRVRLRGSLIAAPLLNPVIAIASLSVFLATSLALINKFVG</sequence>
<feature type="transmembrane region" description="Helical" evidence="9">
    <location>
        <begin position="615"/>
        <end position="642"/>
    </location>
</feature>
<evidence type="ECO:0000256" key="9">
    <source>
        <dbReference type="RuleBase" id="RU362011"/>
    </source>
</evidence>
<dbReference type="Pfam" id="PF03448">
    <property type="entry name" value="MgtE_N"/>
    <property type="match status" value="1"/>
</dbReference>
<evidence type="ECO:0000256" key="3">
    <source>
        <dbReference type="ARBA" id="ARBA00022448"/>
    </source>
</evidence>
<keyword evidence="4 9" id="KW-0812">Transmembrane</keyword>
<dbReference type="Gene3D" id="3.10.580.10">
    <property type="entry name" value="CBS-domain"/>
    <property type="match status" value="1"/>
</dbReference>
<comment type="caution">
    <text evidence="12">The sequence shown here is derived from an EMBL/GenBank/DDBJ whole genome shotgun (WGS) entry which is preliminary data.</text>
</comment>
<dbReference type="Gene3D" id="1.25.60.10">
    <property type="entry name" value="MgtE N-terminal domain-like"/>
    <property type="match status" value="1"/>
</dbReference>
<dbReference type="EMBL" id="BSRI01000002">
    <property type="protein sequence ID" value="GLV58249.1"/>
    <property type="molecule type" value="Genomic_DNA"/>
</dbReference>
<dbReference type="InterPro" id="IPR006667">
    <property type="entry name" value="SLC41_membr_dom"/>
</dbReference>
<keyword evidence="9" id="KW-0479">Metal-binding</keyword>
<protein>
    <recommendedName>
        <fullName evidence="9">Magnesium transporter MgtE</fullName>
    </recommendedName>
</protein>
<feature type="region of interest" description="Disordered" evidence="10">
    <location>
        <begin position="435"/>
        <end position="454"/>
    </location>
</feature>
<evidence type="ECO:0000313" key="13">
    <source>
        <dbReference type="Proteomes" id="UP001344906"/>
    </source>
</evidence>
<dbReference type="InterPro" id="IPR000644">
    <property type="entry name" value="CBS_dom"/>
</dbReference>
<dbReference type="PANTHER" id="PTHR43773:SF1">
    <property type="entry name" value="MAGNESIUM TRANSPORTER MGTE"/>
    <property type="match status" value="1"/>
</dbReference>
<feature type="transmembrane region" description="Helical" evidence="9">
    <location>
        <begin position="555"/>
        <end position="575"/>
    </location>
</feature>
<feature type="compositionally biased region" description="Acidic residues" evidence="10">
    <location>
        <begin position="435"/>
        <end position="448"/>
    </location>
</feature>
<dbReference type="InterPro" id="IPR006668">
    <property type="entry name" value="Mg_transptr_MgtE_intracell_dom"/>
</dbReference>
<keyword evidence="7 9" id="KW-0472">Membrane</keyword>
<evidence type="ECO:0000259" key="11">
    <source>
        <dbReference type="PROSITE" id="PS51371"/>
    </source>
</evidence>
<feature type="transmembrane region" description="Helical" evidence="9">
    <location>
        <begin position="581"/>
        <end position="603"/>
    </location>
</feature>
<dbReference type="InterPro" id="IPR046342">
    <property type="entry name" value="CBS_dom_sf"/>
</dbReference>
<comment type="similarity">
    <text evidence="2 9">Belongs to the SLC41A transporter family.</text>
</comment>
<evidence type="ECO:0000256" key="2">
    <source>
        <dbReference type="ARBA" id="ARBA00009749"/>
    </source>
</evidence>
<keyword evidence="13" id="KW-1185">Reference proteome</keyword>
<dbReference type="SUPFAM" id="SSF54631">
    <property type="entry name" value="CBS-domain pair"/>
    <property type="match status" value="1"/>
</dbReference>
<feature type="transmembrane region" description="Helical" evidence="9">
    <location>
        <begin position="506"/>
        <end position="534"/>
    </location>
</feature>
<evidence type="ECO:0000313" key="12">
    <source>
        <dbReference type="EMBL" id="GLV58249.1"/>
    </source>
</evidence>
<keyword evidence="6 9" id="KW-1133">Transmembrane helix</keyword>
<proteinExistence type="inferred from homology"/>
<feature type="domain" description="CBS" evidence="11">
    <location>
        <begin position="377"/>
        <end position="433"/>
    </location>
</feature>
<feature type="transmembrane region" description="Helical" evidence="9">
    <location>
        <begin position="463"/>
        <end position="486"/>
    </location>
</feature>
<dbReference type="CDD" id="cd04606">
    <property type="entry name" value="CBS_pair_Mg_transporter"/>
    <property type="match status" value="1"/>
</dbReference>
<evidence type="ECO:0000256" key="4">
    <source>
        <dbReference type="ARBA" id="ARBA00022692"/>
    </source>
</evidence>
<reference evidence="12 13" key="1">
    <citation type="submission" date="2023-02" db="EMBL/GenBank/DDBJ databases">
        <title>Dictyobacter halimunensis sp. nov., a new member of the class Ktedonobacteria from forest soil in a geothermal area.</title>
        <authorList>
            <person name="Rachmania M.K."/>
            <person name="Ningsih F."/>
            <person name="Sakai Y."/>
            <person name="Yabe S."/>
            <person name="Yokota A."/>
            <person name="Sjamsuridzal W."/>
        </authorList>
    </citation>
    <scope>NUCLEOTIDE SEQUENCE [LARGE SCALE GENOMIC DNA]</scope>
    <source>
        <strain evidence="12 13">S3.2.2.5</strain>
    </source>
</reference>
<comment type="function">
    <text evidence="9">Acts as a magnesium transporter.</text>
</comment>
<comment type="subunit">
    <text evidence="9">Homodimer.</text>
</comment>
<keyword evidence="8" id="KW-0129">CBS domain</keyword>
<dbReference type="InterPro" id="IPR006669">
    <property type="entry name" value="MgtE_transporter"/>
</dbReference>
<dbReference type="SUPFAM" id="SSF161093">
    <property type="entry name" value="MgtE membrane domain-like"/>
    <property type="match status" value="1"/>
</dbReference>
<evidence type="ECO:0000256" key="8">
    <source>
        <dbReference type="PROSITE-ProRule" id="PRU00703"/>
    </source>
</evidence>
<evidence type="ECO:0000256" key="10">
    <source>
        <dbReference type="SAM" id="MobiDB-lite"/>
    </source>
</evidence>
<dbReference type="SMART" id="SM00116">
    <property type="entry name" value="CBS"/>
    <property type="match status" value="2"/>
</dbReference>
<dbReference type="SUPFAM" id="SSF158791">
    <property type="entry name" value="MgtE N-terminal domain-like"/>
    <property type="match status" value="1"/>
</dbReference>
<dbReference type="Proteomes" id="UP001344906">
    <property type="component" value="Unassembled WGS sequence"/>
</dbReference>